<reference evidence="15" key="1">
    <citation type="submission" date="2021-01" db="EMBL/GenBank/DDBJ databases">
        <title>Modified the classification status of verrucomicrobia.</title>
        <authorList>
            <person name="Feng X."/>
        </authorList>
    </citation>
    <scope>NUCLEOTIDE SEQUENCE</scope>
    <source>
        <strain evidence="15">KCTC 22201</strain>
    </source>
</reference>
<protein>
    <submittedName>
        <fullName evidence="15">Repressor LexA</fullName>
        <ecNumber evidence="15">3.4.21.88</ecNumber>
    </submittedName>
</protein>
<evidence type="ECO:0000256" key="1">
    <source>
        <dbReference type="ARBA" id="ARBA00007484"/>
    </source>
</evidence>
<evidence type="ECO:0000256" key="10">
    <source>
        <dbReference type="ARBA" id="ARBA00023204"/>
    </source>
</evidence>
<feature type="domain" description="Peptidase S24/S26A/S26B/S26C" evidence="13">
    <location>
        <begin position="82"/>
        <end position="197"/>
    </location>
</feature>
<comment type="caution">
    <text evidence="15">The sequence shown here is derived from an EMBL/GenBank/DDBJ whole genome shotgun (WGS) entry which is preliminary data.</text>
</comment>
<evidence type="ECO:0000256" key="3">
    <source>
        <dbReference type="ARBA" id="ARBA00022705"/>
    </source>
</evidence>
<dbReference type="SUPFAM" id="SSF51306">
    <property type="entry name" value="LexA/Signal peptidase"/>
    <property type="match status" value="1"/>
</dbReference>
<dbReference type="GO" id="GO:0045892">
    <property type="term" value="P:negative regulation of DNA-templated transcription"/>
    <property type="evidence" value="ECO:0007669"/>
    <property type="project" value="InterPro"/>
</dbReference>
<dbReference type="PANTHER" id="PTHR33516:SF2">
    <property type="entry name" value="LEXA REPRESSOR-RELATED"/>
    <property type="match status" value="1"/>
</dbReference>
<dbReference type="GO" id="GO:0006260">
    <property type="term" value="P:DNA replication"/>
    <property type="evidence" value="ECO:0007669"/>
    <property type="project" value="UniProtKB-KW"/>
</dbReference>
<evidence type="ECO:0000256" key="8">
    <source>
        <dbReference type="ARBA" id="ARBA00023125"/>
    </source>
</evidence>
<keyword evidence="7" id="KW-0805">Transcription regulation</keyword>
<name>A0A934RBQ9_9BACT</name>
<dbReference type="GO" id="GO:0006281">
    <property type="term" value="P:DNA repair"/>
    <property type="evidence" value="ECO:0007669"/>
    <property type="project" value="UniProtKB-KW"/>
</dbReference>
<dbReference type="AlphaFoldDB" id="A0A934RBQ9"/>
<evidence type="ECO:0000256" key="4">
    <source>
        <dbReference type="ARBA" id="ARBA00022763"/>
    </source>
</evidence>
<dbReference type="InterPro" id="IPR036388">
    <property type="entry name" value="WH-like_DNA-bd_sf"/>
</dbReference>
<dbReference type="InterPro" id="IPR006199">
    <property type="entry name" value="LexA_DNA-bd_dom"/>
</dbReference>
<dbReference type="InterPro" id="IPR036390">
    <property type="entry name" value="WH_DNA-bd_sf"/>
</dbReference>
<dbReference type="InterPro" id="IPR015927">
    <property type="entry name" value="Peptidase_S24_S26A/B/C"/>
</dbReference>
<dbReference type="CDD" id="cd06529">
    <property type="entry name" value="S24_LexA-like"/>
    <property type="match status" value="1"/>
</dbReference>
<keyword evidence="10" id="KW-0234">DNA repair</keyword>
<evidence type="ECO:0000259" key="13">
    <source>
        <dbReference type="Pfam" id="PF00717"/>
    </source>
</evidence>
<accession>A0A934RBQ9</accession>
<dbReference type="RefSeq" id="WP_200279595.1">
    <property type="nucleotide sequence ID" value="NZ_JAENII010000008.1"/>
</dbReference>
<evidence type="ECO:0000256" key="5">
    <source>
        <dbReference type="ARBA" id="ARBA00022801"/>
    </source>
</evidence>
<dbReference type="InterPro" id="IPR039418">
    <property type="entry name" value="LexA-like"/>
</dbReference>
<keyword evidence="16" id="KW-1185">Reference proteome</keyword>
<dbReference type="Gene3D" id="1.10.10.10">
    <property type="entry name" value="Winged helix-like DNA-binding domain superfamily/Winged helix DNA-binding domain"/>
    <property type="match status" value="1"/>
</dbReference>
<evidence type="ECO:0000313" key="15">
    <source>
        <dbReference type="EMBL" id="MBK1827708.1"/>
    </source>
</evidence>
<feature type="domain" description="LexA repressor DNA-binding" evidence="14">
    <location>
        <begin position="3"/>
        <end position="66"/>
    </location>
</feature>
<dbReference type="InterPro" id="IPR050077">
    <property type="entry name" value="LexA_repressor"/>
</dbReference>
<keyword evidence="3" id="KW-0235">DNA replication</keyword>
<evidence type="ECO:0000256" key="9">
    <source>
        <dbReference type="ARBA" id="ARBA00023163"/>
    </source>
</evidence>
<evidence type="ECO:0000313" key="16">
    <source>
        <dbReference type="Proteomes" id="UP000658278"/>
    </source>
</evidence>
<sequence length="205" mass="22546">MSEKLTDRQAEILSYLKEAQRVTGVMPSTREIQHYFGFASQTAAMSHLRALEKKGAIQRLPNKARAVVFPEELDREAIVDIPIYGSIAAGMSQDAAPEQEGCISIDVASLGIRPSARTFALKVRGDSMVDAHICDGDTVILEFREPRKGDIVAALIDGETTLKRYVVKNRRPYLQAENPDYPDLIPARELVIQGVLVGLLRNAAA</sequence>
<dbReference type="InterPro" id="IPR006197">
    <property type="entry name" value="Peptidase_S24_LexA"/>
</dbReference>
<evidence type="ECO:0000256" key="2">
    <source>
        <dbReference type="ARBA" id="ARBA00022491"/>
    </source>
</evidence>
<evidence type="ECO:0000256" key="7">
    <source>
        <dbReference type="ARBA" id="ARBA00023015"/>
    </source>
</evidence>
<dbReference type="GO" id="GO:0004252">
    <property type="term" value="F:serine-type endopeptidase activity"/>
    <property type="evidence" value="ECO:0007669"/>
    <property type="project" value="UniProtKB-EC"/>
</dbReference>
<dbReference type="EC" id="3.4.21.88" evidence="15"/>
<dbReference type="GO" id="GO:0003677">
    <property type="term" value="F:DNA binding"/>
    <property type="evidence" value="ECO:0007669"/>
    <property type="project" value="UniProtKB-KW"/>
</dbReference>
<evidence type="ECO:0000256" key="12">
    <source>
        <dbReference type="RuleBase" id="RU003991"/>
    </source>
</evidence>
<comment type="similarity">
    <text evidence="1 12">Belongs to the peptidase S24 family.</text>
</comment>
<dbReference type="PRINTS" id="PR00726">
    <property type="entry name" value="LEXASERPTASE"/>
</dbReference>
<dbReference type="InterPro" id="IPR006200">
    <property type="entry name" value="LexA"/>
</dbReference>
<dbReference type="GO" id="GO:0009432">
    <property type="term" value="P:SOS response"/>
    <property type="evidence" value="ECO:0007669"/>
    <property type="project" value="UniProtKB-KW"/>
</dbReference>
<gene>
    <name evidence="15" type="primary">lexA</name>
    <name evidence="15" type="ORF">JIN81_11815</name>
</gene>
<dbReference type="SUPFAM" id="SSF46785">
    <property type="entry name" value="Winged helix' DNA-binding domain"/>
    <property type="match status" value="1"/>
</dbReference>
<keyword evidence="11" id="KW-0742">SOS response</keyword>
<dbReference type="Pfam" id="PF01726">
    <property type="entry name" value="LexA_DNA_bind"/>
    <property type="match status" value="1"/>
</dbReference>
<evidence type="ECO:0000259" key="14">
    <source>
        <dbReference type="Pfam" id="PF01726"/>
    </source>
</evidence>
<dbReference type="Gene3D" id="2.10.109.10">
    <property type="entry name" value="Umud Fragment, subunit A"/>
    <property type="match status" value="1"/>
</dbReference>
<dbReference type="Pfam" id="PF00717">
    <property type="entry name" value="Peptidase_S24"/>
    <property type="match status" value="1"/>
</dbReference>
<dbReference type="Proteomes" id="UP000658278">
    <property type="component" value="Unassembled WGS sequence"/>
</dbReference>
<keyword evidence="8" id="KW-0238">DNA-binding</keyword>
<evidence type="ECO:0000256" key="6">
    <source>
        <dbReference type="ARBA" id="ARBA00022813"/>
    </source>
</evidence>
<keyword evidence="2" id="KW-0678">Repressor</keyword>
<keyword evidence="6 12" id="KW-0068">Autocatalytic cleavage</keyword>
<dbReference type="EMBL" id="JAENII010000008">
    <property type="protein sequence ID" value="MBK1827708.1"/>
    <property type="molecule type" value="Genomic_DNA"/>
</dbReference>
<evidence type="ECO:0000256" key="11">
    <source>
        <dbReference type="ARBA" id="ARBA00023236"/>
    </source>
</evidence>
<keyword evidence="4" id="KW-0227">DNA damage</keyword>
<keyword evidence="5 12" id="KW-0378">Hydrolase</keyword>
<proteinExistence type="inferred from homology"/>
<keyword evidence="9" id="KW-0804">Transcription</keyword>
<dbReference type="NCBIfam" id="TIGR00498">
    <property type="entry name" value="lexA"/>
    <property type="match status" value="1"/>
</dbReference>
<organism evidence="15 16">
    <name type="scientific">Haloferula rosea</name>
    <dbReference type="NCBI Taxonomy" id="490093"/>
    <lineage>
        <taxon>Bacteria</taxon>
        <taxon>Pseudomonadati</taxon>
        <taxon>Verrucomicrobiota</taxon>
        <taxon>Verrucomicrobiia</taxon>
        <taxon>Verrucomicrobiales</taxon>
        <taxon>Verrucomicrobiaceae</taxon>
        <taxon>Haloferula</taxon>
    </lineage>
</organism>
<dbReference type="InterPro" id="IPR036286">
    <property type="entry name" value="LexA/Signal_pep-like_sf"/>
</dbReference>
<dbReference type="PANTHER" id="PTHR33516">
    <property type="entry name" value="LEXA REPRESSOR"/>
    <property type="match status" value="1"/>
</dbReference>
<dbReference type="GO" id="GO:0006508">
    <property type="term" value="P:proteolysis"/>
    <property type="evidence" value="ECO:0007669"/>
    <property type="project" value="InterPro"/>
</dbReference>